<dbReference type="RefSeq" id="WP_145398099.1">
    <property type="nucleotide sequence ID" value="NZ_VLKU01000006.1"/>
</dbReference>
<dbReference type="AlphaFoldDB" id="A0A562NP13"/>
<evidence type="ECO:0000313" key="2">
    <source>
        <dbReference type="EMBL" id="TWI33935.1"/>
    </source>
</evidence>
<organism evidence="2 3">
    <name type="scientific">Paracoccus sulfuroxidans</name>
    <dbReference type="NCBI Taxonomy" id="384678"/>
    <lineage>
        <taxon>Bacteria</taxon>
        <taxon>Pseudomonadati</taxon>
        <taxon>Pseudomonadota</taxon>
        <taxon>Alphaproteobacteria</taxon>
        <taxon>Rhodobacterales</taxon>
        <taxon>Paracoccaceae</taxon>
        <taxon>Paracoccus</taxon>
    </lineage>
</organism>
<dbReference type="OrthoDB" id="8004474at2"/>
<reference evidence="2 3" key="1">
    <citation type="journal article" date="2015" name="Stand. Genomic Sci.">
        <title>Genomic Encyclopedia of Bacterial and Archaeal Type Strains, Phase III: the genomes of soil and plant-associated and newly described type strains.</title>
        <authorList>
            <person name="Whitman W.B."/>
            <person name="Woyke T."/>
            <person name="Klenk H.P."/>
            <person name="Zhou Y."/>
            <person name="Lilburn T.G."/>
            <person name="Beck B.J."/>
            <person name="De Vos P."/>
            <person name="Vandamme P."/>
            <person name="Eisen J.A."/>
            <person name="Garrity G."/>
            <person name="Hugenholtz P."/>
            <person name="Kyrpides N.C."/>
        </authorList>
    </citation>
    <scope>NUCLEOTIDE SEQUENCE [LARGE SCALE GENOMIC DNA]</scope>
    <source>
        <strain evidence="2 3">CGMCC 1.5364</strain>
    </source>
</reference>
<evidence type="ECO:0000313" key="3">
    <source>
        <dbReference type="Proteomes" id="UP000316225"/>
    </source>
</evidence>
<comment type="caution">
    <text evidence="2">The sequence shown here is derived from an EMBL/GenBank/DDBJ whole genome shotgun (WGS) entry which is preliminary data.</text>
</comment>
<dbReference type="EMBL" id="VLKU01000006">
    <property type="protein sequence ID" value="TWI33935.1"/>
    <property type="molecule type" value="Genomic_DNA"/>
</dbReference>
<feature type="chain" id="PRO_5021955170" description="Secreted protein" evidence="1">
    <location>
        <begin position="26"/>
        <end position="99"/>
    </location>
</feature>
<dbReference type="Proteomes" id="UP000316225">
    <property type="component" value="Unassembled WGS sequence"/>
</dbReference>
<name>A0A562NP13_9RHOB</name>
<keyword evidence="1" id="KW-0732">Signal</keyword>
<proteinExistence type="predicted"/>
<evidence type="ECO:0008006" key="4">
    <source>
        <dbReference type="Google" id="ProtNLM"/>
    </source>
</evidence>
<gene>
    <name evidence="2" type="ORF">IQ24_02302</name>
</gene>
<accession>A0A562NP13</accession>
<sequence length="99" mass="10083">MSLRKFAAIALTTAILPLTAGLVLASEQNVSVETPATVTTPKVSAVGTVNAMLIETVGRATDLRQVHAQGGFAVAGAVRWTTGPAEAAALPSQYAAINH</sequence>
<feature type="signal peptide" evidence="1">
    <location>
        <begin position="1"/>
        <end position="25"/>
    </location>
</feature>
<evidence type="ECO:0000256" key="1">
    <source>
        <dbReference type="SAM" id="SignalP"/>
    </source>
</evidence>
<keyword evidence="3" id="KW-1185">Reference proteome</keyword>
<protein>
    <recommendedName>
        <fullName evidence="4">Secreted protein</fullName>
    </recommendedName>
</protein>